<protein>
    <submittedName>
        <fullName evidence="10">Lycopene cyclase domain-containing protein</fullName>
    </submittedName>
</protein>
<dbReference type="GO" id="GO:0016872">
    <property type="term" value="F:intramolecular lyase activity"/>
    <property type="evidence" value="ECO:0007669"/>
    <property type="project" value="InterPro"/>
</dbReference>
<dbReference type="GO" id="GO:0045436">
    <property type="term" value="F:lycopene beta cyclase activity"/>
    <property type="evidence" value="ECO:0007669"/>
    <property type="project" value="UniProtKB-ARBA"/>
</dbReference>
<accession>A0A1H7A4U9</accession>
<evidence type="ECO:0000256" key="4">
    <source>
        <dbReference type="ARBA" id="ARBA00022746"/>
    </source>
</evidence>
<evidence type="ECO:0000256" key="7">
    <source>
        <dbReference type="ARBA" id="ARBA00023235"/>
    </source>
</evidence>
<sequence length="112" mass="11663">MTYVILSVAVLALVALACLPLLRRLPHRPLLLTGAAIVALTAVFDPLIVGAGIVGYDEELISGLRWAGAPVEDVAYALAAVMLVPTLWTLLGPAPTPAPTPPTAPDRDTHHA</sequence>
<dbReference type="NCBIfam" id="TIGR03462">
    <property type="entry name" value="CarR_dom_SF"/>
    <property type="match status" value="1"/>
</dbReference>
<reference evidence="11" key="1">
    <citation type="submission" date="2016-10" db="EMBL/GenBank/DDBJ databases">
        <authorList>
            <person name="Varghese N."/>
        </authorList>
    </citation>
    <scope>NUCLEOTIDE SEQUENCE [LARGE SCALE GENOMIC DNA]</scope>
    <source>
        <strain evidence="11">DSM 24868</strain>
    </source>
</reference>
<evidence type="ECO:0000256" key="5">
    <source>
        <dbReference type="ARBA" id="ARBA00022989"/>
    </source>
</evidence>
<dbReference type="OrthoDB" id="4411839at2"/>
<dbReference type="RefSeq" id="WP_042214835.1">
    <property type="nucleotide sequence ID" value="NZ_BBLU01000007.1"/>
</dbReference>
<dbReference type="Pfam" id="PF18916">
    <property type="entry name" value="Lycopene_cyc"/>
    <property type="match status" value="1"/>
</dbReference>
<feature type="transmembrane region" description="Helical" evidence="8">
    <location>
        <begin position="34"/>
        <end position="54"/>
    </location>
</feature>
<evidence type="ECO:0000256" key="3">
    <source>
        <dbReference type="ARBA" id="ARBA00022692"/>
    </source>
</evidence>
<dbReference type="EMBL" id="FNZI01000005">
    <property type="protein sequence ID" value="SEJ56890.1"/>
    <property type="molecule type" value="Genomic_DNA"/>
</dbReference>
<dbReference type="STRING" id="1043493.SAMN05421637_2228"/>
<keyword evidence="3 8" id="KW-0812">Transmembrane</keyword>
<evidence type="ECO:0000313" key="10">
    <source>
        <dbReference type="EMBL" id="SEJ56890.1"/>
    </source>
</evidence>
<keyword evidence="7" id="KW-0413">Isomerase</keyword>
<dbReference type="GO" id="GO:0016020">
    <property type="term" value="C:membrane"/>
    <property type="evidence" value="ECO:0007669"/>
    <property type="project" value="UniProtKB-SubCell"/>
</dbReference>
<feature type="domain" description="Lycopene cyclase" evidence="9">
    <location>
        <begin position="3"/>
        <end position="88"/>
    </location>
</feature>
<evidence type="ECO:0000313" key="11">
    <source>
        <dbReference type="Proteomes" id="UP000183315"/>
    </source>
</evidence>
<comment type="subcellular location">
    <subcellularLocation>
        <location evidence="1">Membrane</location>
        <topology evidence="1">Multi-pass membrane protein</topology>
    </subcellularLocation>
</comment>
<dbReference type="GO" id="GO:0016117">
    <property type="term" value="P:carotenoid biosynthetic process"/>
    <property type="evidence" value="ECO:0007669"/>
    <property type="project" value="UniProtKB-KW"/>
</dbReference>
<dbReference type="InterPro" id="IPR017825">
    <property type="entry name" value="Lycopene_cyclase_dom"/>
</dbReference>
<name>A0A1H7A4U9_9MICO</name>
<keyword evidence="5 8" id="KW-1133">Transmembrane helix</keyword>
<proteinExistence type="predicted"/>
<dbReference type="eggNOG" id="ENOG503334T">
    <property type="taxonomic scope" value="Bacteria"/>
</dbReference>
<gene>
    <name evidence="10" type="ORF">SAMN05421637_2228</name>
</gene>
<keyword evidence="6 8" id="KW-0472">Membrane</keyword>
<organism evidence="10 11">
    <name type="scientific">Demequina mangrovi</name>
    <dbReference type="NCBI Taxonomy" id="1043493"/>
    <lineage>
        <taxon>Bacteria</taxon>
        <taxon>Bacillati</taxon>
        <taxon>Actinomycetota</taxon>
        <taxon>Actinomycetes</taxon>
        <taxon>Micrococcales</taxon>
        <taxon>Demequinaceae</taxon>
        <taxon>Demequina</taxon>
    </lineage>
</organism>
<dbReference type="AlphaFoldDB" id="A0A1H7A4U9"/>
<comment type="pathway">
    <text evidence="2">Carotenoid biosynthesis.</text>
</comment>
<evidence type="ECO:0000256" key="8">
    <source>
        <dbReference type="SAM" id="Phobius"/>
    </source>
</evidence>
<evidence type="ECO:0000259" key="9">
    <source>
        <dbReference type="Pfam" id="PF18916"/>
    </source>
</evidence>
<evidence type="ECO:0000256" key="2">
    <source>
        <dbReference type="ARBA" id="ARBA00004829"/>
    </source>
</evidence>
<evidence type="ECO:0000256" key="6">
    <source>
        <dbReference type="ARBA" id="ARBA00023136"/>
    </source>
</evidence>
<dbReference type="Proteomes" id="UP000183315">
    <property type="component" value="Unassembled WGS sequence"/>
</dbReference>
<feature type="transmembrane region" description="Helical" evidence="8">
    <location>
        <begin position="74"/>
        <end position="91"/>
    </location>
</feature>
<keyword evidence="11" id="KW-1185">Reference proteome</keyword>
<evidence type="ECO:0000256" key="1">
    <source>
        <dbReference type="ARBA" id="ARBA00004141"/>
    </source>
</evidence>
<keyword evidence="4" id="KW-0125">Carotenoid biosynthesis</keyword>